<evidence type="ECO:0000313" key="1">
    <source>
        <dbReference type="EMBL" id="GDY51218.1"/>
    </source>
</evidence>
<protein>
    <submittedName>
        <fullName evidence="1">Uncharacterized protein</fullName>
    </submittedName>
</protein>
<dbReference type="EMBL" id="BJHW01000001">
    <property type="protein sequence ID" value="GDY51218.1"/>
    <property type="molecule type" value="Genomic_DNA"/>
</dbReference>
<comment type="caution">
    <text evidence="1">The sequence shown here is derived from an EMBL/GenBank/DDBJ whole genome shotgun (WGS) entry which is preliminary data.</text>
</comment>
<evidence type="ECO:0000313" key="2">
    <source>
        <dbReference type="Proteomes" id="UP000301309"/>
    </source>
</evidence>
<dbReference type="AlphaFoldDB" id="A0A4D4KXZ4"/>
<accession>A0A4D4KXZ4</accession>
<reference evidence="1 2" key="1">
    <citation type="journal article" date="2020" name="Int. J. Syst. Evol. Microbiol.">
        <title>Reclassification of Streptomyces castelarensis and Streptomyces sporoclivatus as later heterotypic synonyms of Streptomyces antimycoticus.</title>
        <authorList>
            <person name="Komaki H."/>
            <person name="Tamura T."/>
        </authorList>
    </citation>
    <scope>NUCLEOTIDE SEQUENCE [LARGE SCALE GENOMIC DNA]</scope>
    <source>
        <strain evidence="1 2">NBRC 13459</strain>
    </source>
</reference>
<name>A0A4D4KXZ4_STRVO</name>
<keyword evidence="2" id="KW-1185">Reference proteome</keyword>
<gene>
    <name evidence="1" type="ORF">SVIO_018410</name>
</gene>
<sequence>MANRGSDSAWRTGAYPVTSHSLVPFAISSGWTVRGADAAPGSGAVRSAV</sequence>
<organism evidence="1 2">
    <name type="scientific">Streptomyces violaceusniger</name>
    <dbReference type="NCBI Taxonomy" id="68280"/>
    <lineage>
        <taxon>Bacteria</taxon>
        <taxon>Bacillati</taxon>
        <taxon>Actinomycetota</taxon>
        <taxon>Actinomycetes</taxon>
        <taxon>Kitasatosporales</taxon>
        <taxon>Streptomycetaceae</taxon>
        <taxon>Streptomyces</taxon>
        <taxon>Streptomyces violaceusniger group</taxon>
    </lineage>
</organism>
<proteinExistence type="predicted"/>
<dbReference type="Proteomes" id="UP000301309">
    <property type="component" value="Unassembled WGS sequence"/>
</dbReference>